<keyword evidence="5" id="KW-1185">Reference proteome</keyword>
<organism evidence="4 5">
    <name type="scientific">Trichoplax adhaerens</name>
    <name type="common">Trichoplax reptans</name>
    <dbReference type="NCBI Taxonomy" id="10228"/>
    <lineage>
        <taxon>Eukaryota</taxon>
        <taxon>Metazoa</taxon>
        <taxon>Placozoa</taxon>
        <taxon>Uniplacotomia</taxon>
        <taxon>Trichoplacea</taxon>
        <taxon>Trichoplacidae</taxon>
        <taxon>Trichoplax</taxon>
    </lineage>
</organism>
<dbReference type="InterPro" id="IPR044034">
    <property type="entry name" value="NAC-like_UBA"/>
</dbReference>
<dbReference type="AlphaFoldDB" id="B3RU14"/>
<dbReference type="STRING" id="10228.B3RU14"/>
<dbReference type="EMBL" id="DS985244">
    <property type="protein sequence ID" value="EDV25723.1"/>
    <property type="molecule type" value="Genomic_DNA"/>
</dbReference>
<dbReference type="GeneID" id="6752969"/>
<dbReference type="Gene3D" id="1.10.8.10">
    <property type="entry name" value="DNA helicase RuvA subunit, C-terminal domain"/>
    <property type="match status" value="1"/>
</dbReference>
<reference evidence="4 5" key="1">
    <citation type="journal article" date="2008" name="Nature">
        <title>The Trichoplax genome and the nature of placozoans.</title>
        <authorList>
            <person name="Srivastava M."/>
            <person name="Begovic E."/>
            <person name="Chapman J."/>
            <person name="Putnam N.H."/>
            <person name="Hellsten U."/>
            <person name="Kawashima T."/>
            <person name="Kuo A."/>
            <person name="Mitros T."/>
            <person name="Salamov A."/>
            <person name="Carpenter M.L."/>
            <person name="Signorovitch A.Y."/>
            <person name="Moreno M.A."/>
            <person name="Kamm K."/>
            <person name="Grimwood J."/>
            <person name="Schmutz J."/>
            <person name="Shapiro H."/>
            <person name="Grigoriev I.V."/>
            <person name="Buss L.W."/>
            <person name="Schierwater B."/>
            <person name="Dellaporta S.L."/>
            <person name="Rokhsar D.S."/>
        </authorList>
    </citation>
    <scope>NUCLEOTIDE SEQUENCE [LARGE SCALE GENOMIC DNA]</scope>
    <source>
        <strain evidence="4 5">Grell-BS-1999</strain>
    </source>
</reference>
<evidence type="ECO:0000256" key="2">
    <source>
        <dbReference type="SAM" id="MobiDB-lite"/>
    </source>
</evidence>
<dbReference type="PhylomeDB" id="B3RU14"/>
<sequence>GQLQRKMEEENAGVPNTGKKHDSETAADLERVTDYAEEQEIKLDIENAFQLIGEKRQQELNKKARRELELAKVKVNKEDIELIANEMEISKAVAEKNLRENGGDVVKALSVLVNG</sequence>
<evidence type="ECO:0000313" key="4">
    <source>
        <dbReference type="EMBL" id="EDV25723.1"/>
    </source>
</evidence>
<dbReference type="Proteomes" id="UP000009022">
    <property type="component" value="Unassembled WGS sequence"/>
</dbReference>
<dbReference type="PANTHER" id="PTHR31184">
    <property type="entry name" value="HUNTINGTIN-INTERACTING PROTEIN K FAMILY MEMBER"/>
    <property type="match status" value="1"/>
</dbReference>
<dbReference type="HOGENOM" id="CLU_128817_1_1_1"/>
<dbReference type="OMA" id="IIGDRRN"/>
<accession>B3RU14</accession>
<proteinExistence type="predicted"/>
<evidence type="ECO:0000313" key="5">
    <source>
        <dbReference type="Proteomes" id="UP000009022"/>
    </source>
</evidence>
<dbReference type="Pfam" id="PF19026">
    <property type="entry name" value="UBA_HYPK"/>
    <property type="match status" value="1"/>
</dbReference>
<protein>
    <recommendedName>
        <fullName evidence="3">Nascent polypeptide-associated complex subunit alpha-like UBA domain-containing protein</fullName>
    </recommendedName>
</protein>
<feature type="region of interest" description="Disordered" evidence="2">
    <location>
        <begin position="1"/>
        <end position="27"/>
    </location>
</feature>
<feature type="coiled-coil region" evidence="1">
    <location>
        <begin position="54"/>
        <end position="81"/>
    </location>
</feature>
<dbReference type="GO" id="GO:0050821">
    <property type="term" value="P:protein stabilization"/>
    <property type="evidence" value="ECO:0000318"/>
    <property type="project" value="GO_Central"/>
</dbReference>
<feature type="non-terminal residue" evidence="4">
    <location>
        <position position="1"/>
    </location>
</feature>
<evidence type="ECO:0000259" key="3">
    <source>
        <dbReference type="Pfam" id="PF19026"/>
    </source>
</evidence>
<dbReference type="RefSeq" id="XP_002111756.1">
    <property type="nucleotide sequence ID" value="XM_002111720.1"/>
</dbReference>
<evidence type="ECO:0000256" key="1">
    <source>
        <dbReference type="SAM" id="Coils"/>
    </source>
</evidence>
<feature type="domain" description="Nascent polypeptide-associated complex subunit alpha-like UBA" evidence="3">
    <location>
        <begin position="73"/>
        <end position="113"/>
    </location>
</feature>
<dbReference type="KEGG" id="tad:TRIADDRAFT_23390"/>
<dbReference type="InterPro" id="IPR052617">
    <property type="entry name" value="Huntingtin-int_K"/>
</dbReference>
<gene>
    <name evidence="4" type="ORF">TRIADDRAFT_23390</name>
</gene>
<dbReference type="OrthoDB" id="285219at2759"/>
<dbReference type="CTD" id="6752969"/>
<keyword evidence="1" id="KW-0175">Coiled coil</keyword>
<dbReference type="CDD" id="cd14361">
    <property type="entry name" value="UBA_HYPK"/>
    <property type="match status" value="1"/>
</dbReference>
<dbReference type="eggNOG" id="KOG3450">
    <property type="taxonomic scope" value="Eukaryota"/>
</dbReference>
<dbReference type="PANTHER" id="PTHR31184:SF2">
    <property type="entry name" value="HUNTINGTIN-INTERACTING PROTEIN K"/>
    <property type="match status" value="1"/>
</dbReference>
<dbReference type="InterPro" id="IPR038922">
    <property type="entry name" value="HYPK_UBA"/>
</dbReference>
<dbReference type="GO" id="GO:0043066">
    <property type="term" value="P:negative regulation of apoptotic process"/>
    <property type="evidence" value="ECO:0000318"/>
    <property type="project" value="GO_Central"/>
</dbReference>
<dbReference type="InParanoid" id="B3RU14"/>
<name>B3RU14_TRIAD</name>